<dbReference type="InterPro" id="IPR039595">
    <property type="entry name" value="TE2IP/Rap1"/>
</dbReference>
<dbReference type="Gene3D" id="3.40.50.10190">
    <property type="entry name" value="BRCT domain"/>
    <property type="match status" value="1"/>
</dbReference>
<evidence type="ECO:0000256" key="2">
    <source>
        <dbReference type="RuleBase" id="RU367107"/>
    </source>
</evidence>
<dbReference type="EMBL" id="JACVVK020000171">
    <property type="protein sequence ID" value="KAK7486995.1"/>
    <property type="molecule type" value="Genomic_DNA"/>
</dbReference>
<dbReference type="GO" id="GO:0006355">
    <property type="term" value="P:regulation of DNA-templated transcription"/>
    <property type="evidence" value="ECO:0007669"/>
    <property type="project" value="UniProtKB-UniRule"/>
</dbReference>
<evidence type="ECO:0000256" key="3">
    <source>
        <dbReference type="SAM" id="MobiDB-lite"/>
    </source>
</evidence>
<evidence type="ECO:0000259" key="5">
    <source>
        <dbReference type="Pfam" id="PF16589"/>
    </source>
</evidence>
<evidence type="ECO:0000256" key="1">
    <source>
        <dbReference type="ARBA" id="ARBA00023242"/>
    </source>
</evidence>
<sequence length="757" mass="82914">MAASTTLRERSNSREVKNGLFVKKDGTPLVFHLPPGATRKKLAPLIQRGGGVITSKRQENGICLADEKMGRAAVRAKGHFWPSYVLDCVKQNTILNLEEYRCSRGMKLMRRLSGSDEEVDDGMAPAKTVITIPVAEAKKGRAKYSKAEDMNILRYLVEEEQYSQAGGKAVWRKMESLKITSHSAESMRTHFLRFMVLNLDSYNIPDSWKSRLTGNTAMAVKHVPSDGNSDQETEGEEDGGPSARSSPQLQRHLDKKSHSVISDGDPDEDIDDDFDRQLLQMAGAADPGVPARGNQQEVSVMEISDTPREDRSLHPAQTARKSPRMSRREGKGKQGREAAENASGNDKVVAQPRELTNDKEHGMATSAAGSDASDSDHSVVPPHMRKRHTVIRDSDNGDSSGSNQRPKRSTSNGKGDNSEEGFFLEKLGLGSRQQNSGKDQHAPSSPAEDKQGAVTSKYFTRGTLAAASKRRSEPDREQGSPHKKPQGKGSPAKVPENADSSGVRSKSGKASPVKNARQKGPANKTDSPNRAKQGKHFPPMVSQRGQSSGHGHSGKGPLLRCMVDVIRRKETQVARESSPSVTDEDYVTAEEGDFGSQTTRDRAKPRGTSSPLVMDEDGETTLTQSVSGTEGSGVARLDAMKRFVMSDSDDEDTSTASGGHAQRDGPGTLHTIEMLRREFGFTDTEARECLWRNSGDVVATRFWILTGQSLPGLWTWTREQDSVLQNCEPGHQDWQYLENTRGLQAVLDRQKFLRGDA</sequence>
<reference evidence="6 7" key="1">
    <citation type="journal article" date="2023" name="Sci. Data">
        <title>Genome assembly of the Korean intertidal mud-creeper Batillaria attramentaria.</title>
        <authorList>
            <person name="Patra A.K."/>
            <person name="Ho P.T."/>
            <person name="Jun S."/>
            <person name="Lee S.J."/>
            <person name="Kim Y."/>
            <person name="Won Y.J."/>
        </authorList>
    </citation>
    <scope>NUCLEOTIDE SEQUENCE [LARGE SCALE GENOMIC DNA]</scope>
    <source>
        <strain evidence="6">Wonlab-2016</strain>
    </source>
</reference>
<keyword evidence="1 2" id="KW-0539">Nucleus</keyword>
<comment type="subcellular location">
    <subcellularLocation>
        <location evidence="2">Nucleus</location>
    </subcellularLocation>
    <subcellularLocation>
        <location evidence="2">Chromosome</location>
        <location evidence="2">Telomere</location>
    </subcellularLocation>
</comment>
<dbReference type="GO" id="GO:0000781">
    <property type="term" value="C:chromosome, telomeric region"/>
    <property type="evidence" value="ECO:0007669"/>
    <property type="project" value="UniProtKB-SubCell"/>
</dbReference>
<feature type="compositionally biased region" description="Basic and acidic residues" evidence="3">
    <location>
        <begin position="470"/>
        <end position="480"/>
    </location>
</feature>
<feature type="region of interest" description="Disordered" evidence="3">
    <location>
        <begin position="647"/>
        <end position="668"/>
    </location>
</feature>
<feature type="compositionally biased region" description="Polar residues" evidence="3">
    <location>
        <begin position="620"/>
        <end position="629"/>
    </location>
</feature>
<keyword evidence="2" id="KW-0010">Activator</keyword>
<feature type="region of interest" description="Disordered" evidence="3">
    <location>
        <begin position="221"/>
        <end position="272"/>
    </location>
</feature>
<dbReference type="InterPro" id="IPR036420">
    <property type="entry name" value="BRCT_dom_sf"/>
</dbReference>
<accession>A0ABD0KIX8</accession>
<comment type="function">
    <text evidence="2">Acts both as a regulator of telomere function and as a transcription regulator. Involved in the regulation of telomere length and protection as a component of the shelterin complex (telosome). Does not bind DNA directly: recruited to telomeric double-stranded 5'-TTAGGG-3' repeats via its interaction with terf2. Independently of its function in telomeres, also acts as a transcription regulator: recruited to extratelomeric 5'-TTAGGG-3' sites via its association with terf2 or other factors, and regulates gene expression.</text>
</comment>
<keyword evidence="2" id="KW-0804">Transcription</keyword>
<dbReference type="PANTHER" id="PTHR16466">
    <property type="entry name" value="TELOMERE REPEAT-BINDING FACTOR 2-INTERACTING PROTEIN 1"/>
    <property type="match status" value="1"/>
</dbReference>
<comment type="caution">
    <text evidence="6">The sequence shown here is derived from an EMBL/GenBank/DDBJ whole genome shotgun (WGS) entry which is preliminary data.</text>
</comment>
<gene>
    <name evidence="6" type="ORF">BaRGS_00021811</name>
</gene>
<feature type="domain" description="BRCT" evidence="5">
    <location>
        <begin position="22"/>
        <end position="101"/>
    </location>
</feature>
<dbReference type="GO" id="GO:0010833">
    <property type="term" value="P:telomere maintenance via telomere lengthening"/>
    <property type="evidence" value="ECO:0007669"/>
    <property type="project" value="UniProtKB-UniRule"/>
</dbReference>
<evidence type="ECO:0000313" key="7">
    <source>
        <dbReference type="Proteomes" id="UP001519460"/>
    </source>
</evidence>
<proteinExistence type="inferred from homology"/>
<protein>
    <recommendedName>
        <fullName evidence="2">Telomeric repeat-binding factor 2-interacting protein 1</fullName>
        <shortName evidence="2">TERF2-interacting telomeric protein 1</shortName>
    </recommendedName>
    <alternativeName>
        <fullName evidence="2">Repressor/activator protein 1 homolog</fullName>
    </alternativeName>
</protein>
<dbReference type="Proteomes" id="UP001519460">
    <property type="component" value="Unassembled WGS sequence"/>
</dbReference>
<dbReference type="GO" id="GO:0005634">
    <property type="term" value="C:nucleus"/>
    <property type="evidence" value="ECO:0007669"/>
    <property type="project" value="UniProtKB-SubCell"/>
</dbReference>
<dbReference type="InterPro" id="IPR015010">
    <property type="entry name" value="TERF2IP_Myb"/>
</dbReference>
<keyword evidence="2" id="KW-0158">Chromosome</keyword>
<feature type="compositionally biased region" description="Basic and acidic residues" evidence="3">
    <location>
        <begin position="326"/>
        <end position="339"/>
    </location>
</feature>
<dbReference type="AlphaFoldDB" id="A0ABD0KIX8"/>
<keyword evidence="2" id="KW-0805">Transcription regulation</keyword>
<comment type="similarity">
    <text evidence="2">Belongs to the RAP1 family.</text>
</comment>
<comment type="subunit">
    <text evidence="2">Homodimer.</text>
</comment>
<name>A0ABD0KIX8_9CAEN</name>
<evidence type="ECO:0000313" key="6">
    <source>
        <dbReference type="EMBL" id="KAK7486995.1"/>
    </source>
</evidence>
<organism evidence="6 7">
    <name type="scientific">Batillaria attramentaria</name>
    <dbReference type="NCBI Taxonomy" id="370345"/>
    <lineage>
        <taxon>Eukaryota</taxon>
        <taxon>Metazoa</taxon>
        <taxon>Spiralia</taxon>
        <taxon>Lophotrochozoa</taxon>
        <taxon>Mollusca</taxon>
        <taxon>Gastropoda</taxon>
        <taxon>Caenogastropoda</taxon>
        <taxon>Sorbeoconcha</taxon>
        <taxon>Cerithioidea</taxon>
        <taxon>Batillariidae</taxon>
        <taxon>Batillaria</taxon>
    </lineage>
</organism>
<dbReference type="Pfam" id="PF16589">
    <property type="entry name" value="BRCT_2"/>
    <property type="match status" value="1"/>
</dbReference>
<dbReference type="PANTHER" id="PTHR16466:SF6">
    <property type="entry name" value="TELOMERIC REPEAT-BINDING FACTOR 2-INTERACTING PROTEIN 1"/>
    <property type="match status" value="1"/>
</dbReference>
<feature type="domain" description="TERF2-interacting telomeric protein 1 Myb" evidence="4">
    <location>
        <begin position="144"/>
        <end position="193"/>
    </location>
</feature>
<feature type="compositionally biased region" description="Acidic residues" evidence="3">
    <location>
        <begin position="229"/>
        <end position="239"/>
    </location>
</feature>
<dbReference type="InterPro" id="IPR001357">
    <property type="entry name" value="BRCT_dom"/>
</dbReference>
<evidence type="ECO:0000259" key="4">
    <source>
        <dbReference type="Pfam" id="PF08914"/>
    </source>
</evidence>
<keyword evidence="2" id="KW-0779">Telomere</keyword>
<keyword evidence="7" id="KW-1185">Reference proteome</keyword>
<dbReference type="Pfam" id="PF08914">
    <property type="entry name" value="Myb_Rap1"/>
    <property type="match status" value="1"/>
</dbReference>
<feature type="compositionally biased region" description="Acidic residues" evidence="3">
    <location>
        <begin position="582"/>
        <end position="593"/>
    </location>
</feature>
<dbReference type="Gene3D" id="1.10.10.60">
    <property type="entry name" value="Homeodomain-like"/>
    <property type="match status" value="1"/>
</dbReference>
<feature type="region of interest" description="Disordered" evidence="3">
    <location>
        <begin position="303"/>
        <end position="634"/>
    </location>
</feature>